<sequence>MSKTLSEKRFINHEFKEAAAGLRRMAKNGNPRGIYCLGEMLVHEFMFTENVKQREEGLRILADGLIAGDPLCLIAYARYDVGLHGQELTSAKRAKLAAKAQEMVKDDNTLPSVIKMAEGGDVLAMMELGMAYGFGILVKPDRDMALSWLTKAADAGYWAAMLQAAGILMRQQDTEIRKKAFNYVKKAAEMGDSLALVRLGDCYHFGLGCEKSFEQARRCYDMACRREDSILAVYSMSRLYDDKQFPQASEIQTTIWTEKAAQLGSVDAMCVMGDRAYYGRGVPKDMKAAENWYKQAVKTRNGRGYFAMGRFKIYTAKIKDGIKYMEKAAQAGWPEGYYILGLMKMQGIGMKVDRRRGRVLLEQAAAAGVVDAKDVLNSREKVNLLEALRRI</sequence>
<dbReference type="AlphaFoldDB" id="A0A1G5WE20"/>
<dbReference type="InterPro" id="IPR006597">
    <property type="entry name" value="Sel1-like"/>
</dbReference>
<evidence type="ECO:0000313" key="1">
    <source>
        <dbReference type="EMBL" id="SDA56409.1"/>
    </source>
</evidence>
<dbReference type="InterPro" id="IPR050767">
    <property type="entry name" value="Sel1_AlgK"/>
</dbReference>
<gene>
    <name evidence="1" type="ORF">SAMN02910343_01329</name>
</gene>
<proteinExistence type="predicted"/>
<dbReference type="PANTHER" id="PTHR11102:SF160">
    <property type="entry name" value="ERAD-ASSOCIATED E3 UBIQUITIN-PROTEIN LIGASE COMPONENT HRD3"/>
    <property type="match status" value="1"/>
</dbReference>
<dbReference type="EMBL" id="FMXA01000018">
    <property type="protein sequence ID" value="SDA56409.1"/>
    <property type="molecule type" value="Genomic_DNA"/>
</dbReference>
<dbReference type="SUPFAM" id="SSF81901">
    <property type="entry name" value="HCP-like"/>
    <property type="match status" value="1"/>
</dbReference>
<dbReference type="STRING" id="209880.SAMN02910343_01329"/>
<dbReference type="Proteomes" id="UP000199689">
    <property type="component" value="Unassembled WGS sequence"/>
</dbReference>
<dbReference type="InterPro" id="IPR011990">
    <property type="entry name" value="TPR-like_helical_dom_sf"/>
</dbReference>
<dbReference type="SMART" id="SM00671">
    <property type="entry name" value="SEL1"/>
    <property type="match status" value="6"/>
</dbReference>
<name>A0A1G5WE20_9FIRM</name>
<reference evidence="1 2" key="1">
    <citation type="submission" date="2016-10" db="EMBL/GenBank/DDBJ databases">
        <authorList>
            <person name="de Groot N.N."/>
        </authorList>
    </citation>
    <scope>NUCLEOTIDE SEQUENCE [LARGE SCALE GENOMIC DNA]</scope>
    <source>
        <strain evidence="1 2">DSM 15230</strain>
    </source>
</reference>
<keyword evidence="2" id="KW-1185">Reference proteome</keyword>
<dbReference type="Pfam" id="PF08238">
    <property type="entry name" value="Sel1"/>
    <property type="match status" value="6"/>
</dbReference>
<dbReference type="OrthoDB" id="1634433at2"/>
<protein>
    <submittedName>
        <fullName evidence="1">TPR repeat</fullName>
    </submittedName>
</protein>
<dbReference type="PANTHER" id="PTHR11102">
    <property type="entry name" value="SEL-1-LIKE PROTEIN"/>
    <property type="match status" value="1"/>
</dbReference>
<accession>A0A1G5WE20</accession>
<organism evidence="1 2">
    <name type="scientific">Allisonella histaminiformans</name>
    <dbReference type="NCBI Taxonomy" id="209880"/>
    <lineage>
        <taxon>Bacteria</taxon>
        <taxon>Bacillati</taxon>
        <taxon>Bacillota</taxon>
        <taxon>Negativicutes</taxon>
        <taxon>Veillonellales</taxon>
        <taxon>Veillonellaceae</taxon>
        <taxon>Allisonella</taxon>
    </lineage>
</organism>
<evidence type="ECO:0000313" key="2">
    <source>
        <dbReference type="Proteomes" id="UP000199689"/>
    </source>
</evidence>
<dbReference type="GeneID" id="87756335"/>
<dbReference type="Gene3D" id="1.25.40.10">
    <property type="entry name" value="Tetratricopeptide repeat domain"/>
    <property type="match status" value="3"/>
</dbReference>
<dbReference type="RefSeq" id="WP_091365100.1">
    <property type="nucleotide sequence ID" value="NZ_FMXA01000018.1"/>
</dbReference>